<dbReference type="EMBL" id="CP027860">
    <property type="protein sequence ID" value="AVP96150.1"/>
    <property type="molecule type" value="Genomic_DNA"/>
</dbReference>
<gene>
    <name evidence="1" type="ORF">C7S18_02605</name>
</gene>
<dbReference type="Gene3D" id="2.60.40.1120">
    <property type="entry name" value="Carboxypeptidase-like, regulatory domain"/>
    <property type="match status" value="1"/>
</dbReference>
<name>A0A2P1PMS5_9GAMM</name>
<dbReference type="KEGG" id="xba:C7S18_02605"/>
<reference evidence="1 2" key="1">
    <citation type="submission" date="2018-03" db="EMBL/GenBank/DDBJ databases">
        <title>Ahniella affigens gen. nov., sp. nov., a gammaproteobacterium isolated from sandy soil near a stream.</title>
        <authorList>
            <person name="Ko Y."/>
            <person name="Kim J.-H."/>
        </authorList>
    </citation>
    <scope>NUCLEOTIDE SEQUENCE [LARGE SCALE GENOMIC DNA]</scope>
    <source>
        <strain evidence="1 2">D13</strain>
    </source>
</reference>
<dbReference type="InterPro" id="IPR008969">
    <property type="entry name" value="CarboxyPept-like_regulatory"/>
</dbReference>
<dbReference type="Proteomes" id="UP000241074">
    <property type="component" value="Chromosome"/>
</dbReference>
<sequence>MKGAPDPATRDQAYRRFGHRLSAWWHFRLQHVVIVCCCLISSGLANAGSIDSAFADGFENRIAGTLIAGSQEPAPGAVRAADSRPTISATFIAFAGANIPALELLIDGQVVDSVVVGADSFSWTPSQALPEGNHVVEVRIGAPPQAIVSTWTFRTATPPRIFGIVPAYEVIAPATPVSVTARFEDIGSGIDPATARIHVDGIDQTAAATITPAELTLPNQVFAAGAHELFIQVDDLVGNRSQVEVPIDAGVAPTLTALMPAPGAILTAGTEPGIDIAYDGAGLPVSAESLRLFVDGTNLSAGAALVPGSGQAGHITHPALEGLQPGLHTVFVEIAQTSGVRQTLEWQFEIAVPRDDHIAFVSPTPGTVSAAPTVEAVVRIASNRAVPRIVLVDSVPAILQSADAEGATFVAEVPLSDGLNTLTASAEFEGPVTLTTDVSISYDAPIRIALESPQDFAAFGPMTRTAGAPGAAINLSGDVARPIEIRGSLSVPVTEVWVNQQAATVVNDGRQFVFAAFFLHEGTNLLTIVAKDARGRAASLSRTVFVDQTAPIVTIESPEVDATTSSATINVRGVVNDAVEPGLLAPEVRVRVQIEGGGQVIDAMVSDRYYFAQDLQLQPGMNRILVQAEDALGNIRTAHTRIARTMVGTERLVLIDGDSQMASVDTFASRPLTVQWLDAQGNPRADQDVRFDVTRGSGTISETSTGGTNVNGAEPARNLKIRTNAEGLAQVWLRLGNEASPAGNSVRASANGVPEDVYFVATGLRGVPFAVLADGAGATQYAQTDAQPIEALVAVVLDAQYNRIIGTPVRFRIESGSARFLPHPNGTAQPSPDGQEIDVQTDKNGLAAVRPMIGAAPGLIQISAEAVMLNAPSVGRADFQIVAEAPQSGATGFSGVVMDHTGTPLSDVRVSITRTNLTTLTDALGRFAFESDVPAGKIDLQLDGRLTPAPAGQEFPNLHFETAIVPGRMNQLPHGIYLPPINAQAAQIVGGDADVRLTIPGFDGFELLVKKHSVTFPDGAREGRLVVSPVHNDRLPMVPPGGSAAFGTVGWTIQPSGTRFDPPAEVTIPSPGGMRPGETVQIVQWDHDLATFVPMGQGTVSEDAARITTDPGAGITKAGWGGCIGPDCPPDPGNPNCGEFNPLGCNVNACMKIDSTGSGSGCPRCVPKEPQEVNNTLLITNPGPELGPAPELRFNADDITPERHLFDIDVINLGSGQYFLQLDWFAESETEIQVRSANALKCKSDTDHQPMEQAHGEAQYQHFYIQQTGTTGAGSYFKATTARYGFLPITNATDATVHVTACGLDEVDKNVPVTFRLENPGAAAVRTYLGQIESDAGRYAILDSIACHEPALPPNPAYSQFRASGLPVLNGTLDGGVGMFQITGAGMNNCDTLWDWRANARAGRDVFLSKLNSGIVRNYHLQEPNGHSGTLYPNVPLQQCLARTGETWSAIARPLTDAQKLRAALKFYNGGREFEWVLTPTPAGQAESCARGTWVENPSRVRACQLNPSHSSCHYVESVLACPASHP</sequence>
<accession>A0A2P1PMS5</accession>
<dbReference type="SUPFAM" id="SSF49464">
    <property type="entry name" value="Carboxypeptidase regulatory domain-like"/>
    <property type="match status" value="1"/>
</dbReference>
<keyword evidence="2" id="KW-1185">Reference proteome</keyword>
<dbReference type="Gene3D" id="2.60.40.10">
    <property type="entry name" value="Immunoglobulins"/>
    <property type="match status" value="3"/>
</dbReference>
<reference evidence="1 2" key="2">
    <citation type="submission" date="2018-03" db="EMBL/GenBank/DDBJ databases">
        <authorList>
            <person name="Keele B.F."/>
        </authorList>
    </citation>
    <scope>NUCLEOTIDE SEQUENCE [LARGE SCALE GENOMIC DNA]</scope>
    <source>
        <strain evidence="1 2">D13</strain>
    </source>
</reference>
<proteinExistence type="predicted"/>
<organism evidence="1 2">
    <name type="scientific">Ahniella affigens</name>
    <dbReference type="NCBI Taxonomy" id="2021234"/>
    <lineage>
        <taxon>Bacteria</taxon>
        <taxon>Pseudomonadati</taxon>
        <taxon>Pseudomonadota</taxon>
        <taxon>Gammaproteobacteria</taxon>
        <taxon>Lysobacterales</taxon>
        <taxon>Rhodanobacteraceae</taxon>
        <taxon>Ahniella</taxon>
    </lineage>
</organism>
<evidence type="ECO:0000313" key="2">
    <source>
        <dbReference type="Proteomes" id="UP000241074"/>
    </source>
</evidence>
<dbReference type="InterPro" id="IPR013783">
    <property type="entry name" value="Ig-like_fold"/>
</dbReference>
<evidence type="ECO:0000313" key="1">
    <source>
        <dbReference type="EMBL" id="AVP96150.1"/>
    </source>
</evidence>
<protein>
    <submittedName>
        <fullName evidence="1">Uncharacterized protein</fullName>
    </submittedName>
</protein>